<sequence length="39" mass="4014">MVLMDDPGPLLVEAGEGVADDVLGVGAVESLAEHGEEHR</sequence>
<dbReference type="EMBL" id="GBXM01006975">
    <property type="protein sequence ID" value="JAI01603.1"/>
    <property type="molecule type" value="Transcribed_RNA"/>
</dbReference>
<name>A0A0E9XFS7_ANGAN</name>
<reference evidence="1" key="1">
    <citation type="submission" date="2014-11" db="EMBL/GenBank/DDBJ databases">
        <authorList>
            <person name="Amaro Gonzalez C."/>
        </authorList>
    </citation>
    <scope>NUCLEOTIDE SEQUENCE</scope>
</reference>
<accession>A0A0E9XFS7</accession>
<proteinExistence type="predicted"/>
<dbReference type="AlphaFoldDB" id="A0A0E9XFS7"/>
<reference evidence="1" key="2">
    <citation type="journal article" date="2015" name="Fish Shellfish Immunol.">
        <title>Early steps in the European eel (Anguilla anguilla)-Vibrio vulnificus interaction in the gills: Role of the RtxA13 toxin.</title>
        <authorList>
            <person name="Callol A."/>
            <person name="Pajuelo D."/>
            <person name="Ebbesson L."/>
            <person name="Teles M."/>
            <person name="MacKenzie S."/>
            <person name="Amaro C."/>
        </authorList>
    </citation>
    <scope>NUCLEOTIDE SEQUENCE</scope>
</reference>
<evidence type="ECO:0000313" key="1">
    <source>
        <dbReference type="EMBL" id="JAI01603.1"/>
    </source>
</evidence>
<protein>
    <submittedName>
        <fullName evidence="1">Uncharacterized protein</fullName>
    </submittedName>
</protein>
<organism evidence="1">
    <name type="scientific">Anguilla anguilla</name>
    <name type="common">European freshwater eel</name>
    <name type="synonym">Muraena anguilla</name>
    <dbReference type="NCBI Taxonomy" id="7936"/>
    <lineage>
        <taxon>Eukaryota</taxon>
        <taxon>Metazoa</taxon>
        <taxon>Chordata</taxon>
        <taxon>Craniata</taxon>
        <taxon>Vertebrata</taxon>
        <taxon>Euteleostomi</taxon>
        <taxon>Actinopterygii</taxon>
        <taxon>Neopterygii</taxon>
        <taxon>Teleostei</taxon>
        <taxon>Anguilliformes</taxon>
        <taxon>Anguillidae</taxon>
        <taxon>Anguilla</taxon>
    </lineage>
</organism>